<accession>A0A0K1JRR5</accession>
<organism evidence="3 4">
    <name type="scientific">Luteipulveratus mongoliensis</name>
    <dbReference type="NCBI Taxonomy" id="571913"/>
    <lineage>
        <taxon>Bacteria</taxon>
        <taxon>Bacillati</taxon>
        <taxon>Actinomycetota</taxon>
        <taxon>Actinomycetes</taxon>
        <taxon>Micrococcales</taxon>
        <taxon>Dermacoccaceae</taxon>
        <taxon>Luteipulveratus</taxon>
    </lineage>
</organism>
<evidence type="ECO:0000259" key="2">
    <source>
        <dbReference type="Pfam" id="PF24837"/>
    </source>
</evidence>
<dbReference type="KEGG" id="lmoi:VV02_23505"/>
<dbReference type="OrthoDB" id="3393679at2"/>
<evidence type="ECO:0000313" key="3">
    <source>
        <dbReference type="EMBL" id="AKU19240.1"/>
    </source>
</evidence>
<dbReference type="Pfam" id="PF24837">
    <property type="entry name" value="AMIN-like"/>
    <property type="match status" value="1"/>
</dbReference>
<keyword evidence="4" id="KW-1185">Reference proteome</keyword>
<dbReference type="PATRIC" id="fig|571913.6.peg.4760"/>
<feature type="signal peptide" evidence="1">
    <location>
        <begin position="1"/>
        <end position="19"/>
    </location>
</feature>
<dbReference type="STRING" id="571913.VV02_23505"/>
<name>A0A0K1JRR5_9MICO</name>
<evidence type="ECO:0000313" key="4">
    <source>
        <dbReference type="Proteomes" id="UP000066480"/>
    </source>
</evidence>
<dbReference type="InterPro" id="IPR056303">
    <property type="entry name" value="AMIN-like"/>
</dbReference>
<dbReference type="AlphaFoldDB" id="A0A0K1JRR5"/>
<dbReference type="RefSeq" id="WP_052597480.1">
    <property type="nucleotide sequence ID" value="NZ_CP011112.1"/>
</dbReference>
<reference evidence="3 4" key="1">
    <citation type="submission" date="2015-03" db="EMBL/GenBank/DDBJ databases">
        <title>Luteipulveratus halotolerans sp. nov., a novel actinobacterium (Dermacoccaceae) from Sarawak, Malaysia.</title>
        <authorList>
            <person name="Juboi H."/>
            <person name="Basik A."/>
            <person name="Shamsul S.S."/>
            <person name="Arnold P."/>
            <person name="Schmitt E.K."/>
            <person name="Sanglier J.-J."/>
            <person name="Yeo T."/>
        </authorList>
    </citation>
    <scope>NUCLEOTIDE SEQUENCE [LARGE SCALE GENOMIC DNA]</scope>
    <source>
        <strain evidence="3 4">MN07-A0370</strain>
    </source>
</reference>
<feature type="domain" description="AMIN-like" evidence="2">
    <location>
        <begin position="40"/>
        <end position="173"/>
    </location>
</feature>
<proteinExistence type="predicted"/>
<protein>
    <recommendedName>
        <fullName evidence="2">AMIN-like domain-containing protein</fullName>
    </recommendedName>
</protein>
<evidence type="ECO:0000256" key="1">
    <source>
        <dbReference type="SAM" id="SignalP"/>
    </source>
</evidence>
<gene>
    <name evidence="3" type="ORF">VV02_23505</name>
</gene>
<dbReference type="EMBL" id="CP011112">
    <property type="protein sequence ID" value="AKU19240.1"/>
    <property type="molecule type" value="Genomic_DNA"/>
</dbReference>
<feature type="chain" id="PRO_5005462256" description="AMIN-like domain-containing protein" evidence="1">
    <location>
        <begin position="20"/>
        <end position="176"/>
    </location>
</feature>
<keyword evidence="1" id="KW-0732">Signal</keyword>
<sequence length="176" mass="18676">MGLLLALIGPIVASSRASATVCEAPWGSLAKTASGSTTKALTGVRTGQNLCYDRLVLDIGRTGTGSVGYDVRYVTTVYSEGQGTALPVRGAADIKVTVRAPAYNSSGASTYLPANPLEMSNVSAYRTFKQVRWGGSFEGQTTIALGVRARLPMRVFVLNNTDGSRRLVVDVAHLWY</sequence>
<dbReference type="Proteomes" id="UP000066480">
    <property type="component" value="Chromosome"/>
</dbReference>